<keyword evidence="8 10" id="KW-0472">Membrane</keyword>
<comment type="similarity">
    <text evidence="10">Belongs to the ELO family.</text>
</comment>
<organism evidence="11 12">
    <name type="scientific">Ciona savignyi</name>
    <name type="common">Pacific transparent sea squirt</name>
    <dbReference type="NCBI Taxonomy" id="51511"/>
    <lineage>
        <taxon>Eukaryota</taxon>
        <taxon>Metazoa</taxon>
        <taxon>Chordata</taxon>
        <taxon>Tunicata</taxon>
        <taxon>Ascidiacea</taxon>
        <taxon>Phlebobranchia</taxon>
        <taxon>Cionidae</taxon>
        <taxon>Ciona</taxon>
    </lineage>
</organism>
<sequence>MRTNETAVFGMYPLFDFEHSLDDYDTRWITHGSFVPPILLSLLYMVLVIGGPKYMENRKRFDLRGAMTLWSLGLAIYSVMGSYRMLEIAYHTFMERGLRGVVCTGVVIDSFPSRFWTTTFLFSKFVEYGDTALIILRKQKLIFLHWYHHLTVALFVWYSARNNYGGSNLFITVNLTVHAFMYTYYFIRAARIRLPHFVNIFVTTLQISQMFVGCGMFMYLGYSGPKPDCSTSDTHLMTGGLMYSTYLFLFAKFFYLTYIRKEKPVQNGTELKKKN</sequence>
<dbReference type="OMA" id="SKAFVYC"/>
<feature type="transmembrane region" description="Helical" evidence="10">
    <location>
        <begin position="240"/>
        <end position="258"/>
    </location>
</feature>
<feature type="transmembrane region" description="Helical" evidence="10">
    <location>
        <begin position="61"/>
        <end position="80"/>
    </location>
</feature>
<accession>H2Z150</accession>
<dbReference type="GO" id="GO:0034626">
    <property type="term" value="P:fatty acid elongation, polyunsaturated fatty acid"/>
    <property type="evidence" value="ECO:0007669"/>
    <property type="project" value="TreeGrafter"/>
</dbReference>
<dbReference type="GO" id="GO:0009922">
    <property type="term" value="F:fatty acid elongase activity"/>
    <property type="evidence" value="ECO:0007669"/>
    <property type="project" value="UniProtKB-EC"/>
</dbReference>
<dbReference type="FunCoup" id="H2Z150">
    <property type="interactions" value="2"/>
</dbReference>
<dbReference type="HOGENOM" id="CLU_048483_1_1_1"/>
<dbReference type="GeneTree" id="ENSGT01050000244965"/>
<dbReference type="PROSITE" id="PS01188">
    <property type="entry name" value="ELO"/>
    <property type="match status" value="1"/>
</dbReference>
<dbReference type="Proteomes" id="UP000007875">
    <property type="component" value="Unassembled WGS sequence"/>
</dbReference>
<reference evidence="11" key="3">
    <citation type="submission" date="2025-09" db="UniProtKB">
        <authorList>
            <consortium name="Ensembl"/>
        </authorList>
    </citation>
    <scope>IDENTIFICATION</scope>
</reference>
<evidence type="ECO:0000256" key="8">
    <source>
        <dbReference type="ARBA" id="ARBA00023136"/>
    </source>
</evidence>
<dbReference type="InterPro" id="IPR002076">
    <property type="entry name" value="ELO_fam"/>
</dbReference>
<feature type="transmembrane region" description="Helical" evidence="10">
    <location>
        <begin position="28"/>
        <end position="49"/>
    </location>
</feature>
<keyword evidence="3 10" id="KW-0808">Transferase</keyword>
<proteinExistence type="inferred from homology"/>
<dbReference type="eggNOG" id="KOG3072">
    <property type="taxonomic scope" value="Eukaryota"/>
</dbReference>
<dbReference type="GO" id="GO:0030148">
    <property type="term" value="P:sphingolipid biosynthetic process"/>
    <property type="evidence" value="ECO:0007669"/>
    <property type="project" value="TreeGrafter"/>
</dbReference>
<dbReference type="GO" id="GO:0019367">
    <property type="term" value="P:fatty acid elongation, saturated fatty acid"/>
    <property type="evidence" value="ECO:0007669"/>
    <property type="project" value="TreeGrafter"/>
</dbReference>
<keyword evidence="12" id="KW-1185">Reference proteome</keyword>
<feature type="transmembrane region" description="Helical" evidence="10">
    <location>
        <begin position="197"/>
        <end position="220"/>
    </location>
</feature>
<dbReference type="PANTHER" id="PTHR11157:SF17">
    <property type="entry name" value="ELONGATION OF VERY LONG CHAIN FATTY ACIDS PROTEIN 6"/>
    <property type="match status" value="1"/>
</dbReference>
<name>H2Z150_CIOSA</name>
<dbReference type="EC" id="2.3.1.199" evidence="10"/>
<evidence type="ECO:0000256" key="1">
    <source>
        <dbReference type="ARBA" id="ARBA00004141"/>
    </source>
</evidence>
<evidence type="ECO:0000256" key="2">
    <source>
        <dbReference type="ARBA" id="ARBA00022516"/>
    </source>
</evidence>
<comment type="subcellular location">
    <subcellularLocation>
        <location evidence="1">Membrane</location>
        <topology evidence="1">Multi-pass membrane protein</topology>
    </subcellularLocation>
</comment>
<feature type="transmembrane region" description="Helical" evidence="10">
    <location>
        <begin position="143"/>
        <end position="160"/>
    </location>
</feature>
<dbReference type="AlphaFoldDB" id="H2Z150"/>
<keyword evidence="6 10" id="KW-1133">Transmembrane helix</keyword>
<dbReference type="GO" id="GO:0034625">
    <property type="term" value="P:fatty acid elongation, monounsaturated fatty acid"/>
    <property type="evidence" value="ECO:0007669"/>
    <property type="project" value="TreeGrafter"/>
</dbReference>
<dbReference type="GO" id="GO:0005789">
    <property type="term" value="C:endoplasmic reticulum membrane"/>
    <property type="evidence" value="ECO:0007669"/>
    <property type="project" value="TreeGrafter"/>
</dbReference>
<reference evidence="12" key="1">
    <citation type="submission" date="2003-08" db="EMBL/GenBank/DDBJ databases">
        <authorList>
            <person name="Birren B."/>
            <person name="Nusbaum C."/>
            <person name="Abebe A."/>
            <person name="Abouelleil A."/>
            <person name="Adekoya E."/>
            <person name="Ait-zahra M."/>
            <person name="Allen N."/>
            <person name="Allen T."/>
            <person name="An P."/>
            <person name="Anderson M."/>
            <person name="Anderson S."/>
            <person name="Arachchi H."/>
            <person name="Armbruster J."/>
            <person name="Bachantsang P."/>
            <person name="Baldwin J."/>
            <person name="Barry A."/>
            <person name="Bayul T."/>
            <person name="Blitshsteyn B."/>
            <person name="Bloom T."/>
            <person name="Blye J."/>
            <person name="Boguslavskiy L."/>
            <person name="Borowsky M."/>
            <person name="Boukhgalter B."/>
            <person name="Brunache A."/>
            <person name="Butler J."/>
            <person name="Calixte N."/>
            <person name="Calvo S."/>
            <person name="Camarata J."/>
            <person name="Campo K."/>
            <person name="Chang J."/>
            <person name="Cheshatsang Y."/>
            <person name="Citroen M."/>
            <person name="Collymore A."/>
            <person name="Considine T."/>
            <person name="Cook A."/>
            <person name="Cooke P."/>
            <person name="Corum B."/>
            <person name="Cuomo C."/>
            <person name="David R."/>
            <person name="Dawoe T."/>
            <person name="Degray S."/>
            <person name="Dodge S."/>
            <person name="Dooley K."/>
            <person name="Dorje P."/>
            <person name="Dorjee K."/>
            <person name="Dorris L."/>
            <person name="Duffey N."/>
            <person name="Dupes A."/>
            <person name="Elkins T."/>
            <person name="Engels R."/>
            <person name="Erickson J."/>
            <person name="Farina A."/>
            <person name="Faro S."/>
            <person name="Ferreira P."/>
            <person name="Fischer H."/>
            <person name="Fitzgerald M."/>
            <person name="Foley K."/>
            <person name="Gage D."/>
            <person name="Galagan J."/>
            <person name="Gearin G."/>
            <person name="Gnerre S."/>
            <person name="Gnirke A."/>
            <person name="Goyette A."/>
            <person name="Graham J."/>
            <person name="Grandbois E."/>
            <person name="Gyaltsen K."/>
            <person name="Hafez N."/>
            <person name="Hagopian D."/>
            <person name="Hagos B."/>
            <person name="Hall J."/>
            <person name="Hatcher B."/>
            <person name="Heller A."/>
            <person name="Higgins H."/>
            <person name="Honan T."/>
            <person name="Horn A."/>
            <person name="Houde N."/>
            <person name="Hughes L."/>
            <person name="Hulme W."/>
            <person name="Husby E."/>
            <person name="Iliev I."/>
            <person name="Jaffe D."/>
            <person name="Jones C."/>
            <person name="Kamal M."/>
            <person name="Kamat A."/>
            <person name="Kamvysselis M."/>
            <person name="Karlsson E."/>
            <person name="Kells C."/>
            <person name="Kieu A."/>
            <person name="Kisner P."/>
            <person name="Kodira C."/>
            <person name="Kulbokas E."/>
            <person name="Labutti K."/>
            <person name="Lama D."/>
            <person name="Landers T."/>
            <person name="Leger J."/>
            <person name="Levine S."/>
            <person name="Lewis D."/>
            <person name="Lewis T."/>
            <person name="Lindblad-toh K."/>
            <person name="Liu X."/>
            <person name="Lokyitsang T."/>
            <person name="Lokyitsang Y."/>
            <person name="Lucien O."/>
            <person name="Lui A."/>
            <person name="Ma L.J."/>
            <person name="Mabbitt R."/>
            <person name="Macdonald J."/>
            <person name="Maclean C."/>
            <person name="Major J."/>
            <person name="Manning J."/>
            <person name="Marabella R."/>
            <person name="Maru K."/>
            <person name="Matthews C."/>
            <person name="Mauceli E."/>
            <person name="Mccarthy M."/>
            <person name="Mcdonough S."/>
            <person name="Mcghee T."/>
            <person name="Meldrim J."/>
            <person name="Meneus L."/>
            <person name="Mesirov J."/>
            <person name="Mihalev A."/>
            <person name="Mihova T."/>
            <person name="Mikkelsen T."/>
            <person name="Mlenga V."/>
            <person name="Moru K."/>
            <person name="Mozes J."/>
            <person name="Mulrain L."/>
            <person name="Munson G."/>
            <person name="Naylor J."/>
            <person name="Newes C."/>
            <person name="Nguyen C."/>
            <person name="Nguyen N."/>
            <person name="Nguyen T."/>
            <person name="Nicol R."/>
            <person name="Nielsen C."/>
            <person name="Nizzari M."/>
            <person name="Norbu C."/>
            <person name="Norbu N."/>
            <person name="O'donnell P."/>
            <person name="Okoawo O."/>
            <person name="O'leary S."/>
            <person name="Omotosho B."/>
            <person name="O'neill K."/>
            <person name="Osman S."/>
            <person name="Parker S."/>
            <person name="Perrin D."/>
            <person name="Phunkhang P."/>
            <person name="Piqani B."/>
            <person name="Purcell S."/>
            <person name="Rachupka T."/>
            <person name="Ramasamy U."/>
            <person name="Rameau R."/>
            <person name="Ray V."/>
            <person name="Raymond C."/>
            <person name="Retta R."/>
            <person name="Richardson S."/>
            <person name="Rise C."/>
            <person name="Rodriguez J."/>
            <person name="Rogers J."/>
            <person name="Rogov P."/>
            <person name="Rutman M."/>
            <person name="Schupbach R."/>
            <person name="Seaman C."/>
            <person name="Settipalli S."/>
            <person name="Sharpe T."/>
            <person name="Sheridan J."/>
            <person name="Sherpa N."/>
            <person name="Shi J."/>
            <person name="Smirnov S."/>
            <person name="Smith C."/>
            <person name="Sougnez C."/>
            <person name="Spencer B."/>
            <person name="Stalker J."/>
            <person name="Stange-thomann N."/>
            <person name="Stavropoulos S."/>
            <person name="Stetson K."/>
            <person name="Stone C."/>
            <person name="Stone S."/>
            <person name="Stubbs M."/>
            <person name="Talamas J."/>
            <person name="Tchuinga P."/>
            <person name="Tenzing P."/>
            <person name="Tesfaye S."/>
            <person name="Theodore J."/>
            <person name="Thoulutsang Y."/>
            <person name="Topham K."/>
            <person name="Towey S."/>
            <person name="Tsamla T."/>
            <person name="Tsomo N."/>
            <person name="Vallee D."/>
            <person name="Vassiliev H."/>
            <person name="Venkataraman V."/>
            <person name="Vinson J."/>
            <person name="Vo A."/>
            <person name="Wade C."/>
            <person name="Wang S."/>
            <person name="Wangchuk T."/>
            <person name="Wangdi T."/>
            <person name="Whittaker C."/>
            <person name="Wilkinson J."/>
            <person name="Wu Y."/>
            <person name="Wyman D."/>
            <person name="Yadav S."/>
            <person name="Yang S."/>
            <person name="Yang X."/>
            <person name="Yeager S."/>
            <person name="Yee E."/>
            <person name="Young G."/>
            <person name="Zainoun J."/>
            <person name="Zembeck L."/>
            <person name="Zimmer A."/>
            <person name="Zody M."/>
            <person name="Lander E."/>
        </authorList>
    </citation>
    <scope>NUCLEOTIDE SEQUENCE [LARGE SCALE GENOMIC DNA]</scope>
</reference>
<evidence type="ECO:0000256" key="4">
    <source>
        <dbReference type="ARBA" id="ARBA00022692"/>
    </source>
</evidence>
<evidence type="ECO:0000313" key="12">
    <source>
        <dbReference type="Proteomes" id="UP000007875"/>
    </source>
</evidence>
<evidence type="ECO:0000256" key="5">
    <source>
        <dbReference type="ARBA" id="ARBA00022832"/>
    </source>
</evidence>
<dbReference type="STRING" id="51511.ENSCSAVP00000011312"/>
<evidence type="ECO:0000313" key="11">
    <source>
        <dbReference type="Ensembl" id="ENSCSAVP00000011312.1"/>
    </source>
</evidence>
<keyword evidence="4 10" id="KW-0812">Transmembrane</keyword>
<dbReference type="GO" id="GO:0042761">
    <property type="term" value="P:very long-chain fatty acid biosynthetic process"/>
    <property type="evidence" value="ECO:0007669"/>
    <property type="project" value="TreeGrafter"/>
</dbReference>
<keyword evidence="7 10" id="KW-0443">Lipid metabolism</keyword>
<evidence type="ECO:0000256" key="9">
    <source>
        <dbReference type="ARBA" id="ARBA00023160"/>
    </source>
</evidence>
<evidence type="ECO:0000256" key="6">
    <source>
        <dbReference type="ARBA" id="ARBA00022989"/>
    </source>
</evidence>
<reference evidence="11" key="2">
    <citation type="submission" date="2025-08" db="UniProtKB">
        <authorList>
            <consortium name="Ensembl"/>
        </authorList>
    </citation>
    <scope>IDENTIFICATION</scope>
</reference>
<feature type="transmembrane region" description="Helical" evidence="10">
    <location>
        <begin position="166"/>
        <end position="185"/>
    </location>
</feature>
<keyword evidence="9 10" id="KW-0275">Fatty acid biosynthesis</keyword>
<comment type="catalytic activity">
    <reaction evidence="10">
        <text>a very-long-chain acyl-CoA + malonyl-CoA + H(+) = a very-long-chain 3-oxoacyl-CoA + CO2 + CoA</text>
        <dbReference type="Rhea" id="RHEA:32727"/>
        <dbReference type="ChEBI" id="CHEBI:15378"/>
        <dbReference type="ChEBI" id="CHEBI:16526"/>
        <dbReference type="ChEBI" id="CHEBI:57287"/>
        <dbReference type="ChEBI" id="CHEBI:57384"/>
        <dbReference type="ChEBI" id="CHEBI:90725"/>
        <dbReference type="ChEBI" id="CHEBI:90736"/>
        <dbReference type="EC" id="2.3.1.199"/>
    </reaction>
</comment>
<keyword evidence="2 10" id="KW-0444">Lipid biosynthesis</keyword>
<evidence type="ECO:0000256" key="3">
    <source>
        <dbReference type="ARBA" id="ARBA00022679"/>
    </source>
</evidence>
<evidence type="ECO:0000256" key="10">
    <source>
        <dbReference type="RuleBase" id="RU361115"/>
    </source>
</evidence>
<dbReference type="PANTHER" id="PTHR11157">
    <property type="entry name" value="FATTY ACID ACYL TRANSFERASE-RELATED"/>
    <property type="match status" value="1"/>
</dbReference>
<protein>
    <recommendedName>
        <fullName evidence="10">Elongation of very long chain fatty acids protein</fullName>
        <ecNumber evidence="10">2.3.1.199</ecNumber>
    </recommendedName>
    <alternativeName>
        <fullName evidence="10">Very-long-chain 3-oxoacyl-CoA synthase</fullName>
    </alternativeName>
</protein>
<dbReference type="Pfam" id="PF01151">
    <property type="entry name" value="ELO"/>
    <property type="match status" value="1"/>
</dbReference>
<dbReference type="InterPro" id="IPR030457">
    <property type="entry name" value="ELO_CS"/>
</dbReference>
<evidence type="ECO:0000256" key="7">
    <source>
        <dbReference type="ARBA" id="ARBA00023098"/>
    </source>
</evidence>
<dbReference type="Ensembl" id="ENSCSAVT00000011445.1">
    <property type="protein sequence ID" value="ENSCSAVP00000011312.1"/>
    <property type="gene ID" value="ENSCSAVG00000006616.1"/>
</dbReference>
<dbReference type="InParanoid" id="H2Z150"/>
<keyword evidence="5 10" id="KW-0276">Fatty acid metabolism</keyword>